<feature type="region of interest" description="Disordered" evidence="3">
    <location>
        <begin position="398"/>
        <end position="424"/>
    </location>
</feature>
<reference evidence="6" key="2">
    <citation type="submission" date="2025-09" db="UniProtKB">
        <authorList>
            <consortium name="Ensembl"/>
        </authorList>
    </citation>
    <scope>IDENTIFICATION</scope>
</reference>
<organism evidence="6 7">
    <name type="scientific">Gadus morhua</name>
    <name type="common">Atlantic cod</name>
    <dbReference type="NCBI Taxonomy" id="8049"/>
    <lineage>
        <taxon>Eukaryota</taxon>
        <taxon>Metazoa</taxon>
        <taxon>Chordata</taxon>
        <taxon>Craniata</taxon>
        <taxon>Vertebrata</taxon>
        <taxon>Euteleostomi</taxon>
        <taxon>Actinopterygii</taxon>
        <taxon>Neopterygii</taxon>
        <taxon>Teleostei</taxon>
        <taxon>Neoteleostei</taxon>
        <taxon>Acanthomorphata</taxon>
        <taxon>Zeiogadaria</taxon>
        <taxon>Gadariae</taxon>
        <taxon>Gadiformes</taxon>
        <taxon>Gadoidei</taxon>
        <taxon>Gadidae</taxon>
        <taxon>Gadus</taxon>
    </lineage>
</organism>
<gene>
    <name evidence="6" type="primary">myom2a</name>
</gene>
<dbReference type="CDD" id="cd00063">
    <property type="entry name" value="FN3"/>
    <property type="match status" value="4"/>
</dbReference>
<dbReference type="SMART" id="SM00409">
    <property type="entry name" value="IG"/>
    <property type="match status" value="4"/>
</dbReference>
<accession>A0A8C5ABS5</accession>
<feature type="compositionally biased region" description="Polar residues" evidence="3">
    <location>
        <begin position="1291"/>
        <end position="1300"/>
    </location>
</feature>
<feature type="compositionally biased region" description="Pro residues" evidence="3">
    <location>
        <begin position="1270"/>
        <end position="1285"/>
    </location>
</feature>
<dbReference type="InterPro" id="IPR013098">
    <property type="entry name" value="Ig_I-set"/>
</dbReference>
<proteinExistence type="predicted"/>
<evidence type="ECO:0000256" key="3">
    <source>
        <dbReference type="SAM" id="MobiDB-lite"/>
    </source>
</evidence>
<dbReference type="SMART" id="SM00060">
    <property type="entry name" value="FN3"/>
    <property type="match status" value="4"/>
</dbReference>
<dbReference type="SUPFAM" id="SSF48726">
    <property type="entry name" value="Immunoglobulin"/>
    <property type="match status" value="4"/>
</dbReference>
<dbReference type="Pfam" id="PF00041">
    <property type="entry name" value="fn3"/>
    <property type="match status" value="4"/>
</dbReference>
<reference evidence="6" key="1">
    <citation type="submission" date="2025-08" db="UniProtKB">
        <authorList>
            <consortium name="Ensembl"/>
        </authorList>
    </citation>
    <scope>IDENTIFICATION</scope>
</reference>
<feature type="region of interest" description="Disordered" evidence="3">
    <location>
        <begin position="1223"/>
        <end position="1307"/>
    </location>
</feature>
<dbReference type="PROSITE" id="PS50853">
    <property type="entry name" value="FN3"/>
    <property type="match status" value="4"/>
</dbReference>
<dbReference type="GO" id="GO:0005198">
    <property type="term" value="F:structural molecule activity"/>
    <property type="evidence" value="ECO:0007669"/>
    <property type="project" value="UniProtKB-ARBA"/>
</dbReference>
<dbReference type="AlphaFoldDB" id="A0A8C5ABS5"/>
<feature type="domain" description="Ig-like" evidence="4">
    <location>
        <begin position="921"/>
        <end position="1007"/>
    </location>
</feature>
<feature type="domain" description="Fibronectin type-III" evidence="5">
    <location>
        <begin position="517"/>
        <end position="615"/>
    </location>
</feature>
<dbReference type="InterPro" id="IPR036116">
    <property type="entry name" value="FN3_sf"/>
</dbReference>
<protein>
    <submittedName>
        <fullName evidence="6">Myomesin 2a</fullName>
    </submittedName>
</protein>
<dbReference type="PROSITE" id="PS50835">
    <property type="entry name" value="IG_LIKE"/>
    <property type="match status" value="3"/>
</dbReference>
<dbReference type="GO" id="GO:0045214">
    <property type="term" value="P:sarcomere organization"/>
    <property type="evidence" value="ECO:0007669"/>
    <property type="project" value="TreeGrafter"/>
</dbReference>
<dbReference type="InterPro" id="IPR050964">
    <property type="entry name" value="Striated_Muscle_Regulatory"/>
</dbReference>
<dbReference type="PRINTS" id="PR00014">
    <property type="entry name" value="FNTYPEIII"/>
</dbReference>
<feature type="domain" description="Fibronectin type-III" evidence="5">
    <location>
        <begin position="622"/>
        <end position="719"/>
    </location>
</feature>
<feature type="compositionally biased region" description="Low complexity" evidence="3">
    <location>
        <begin position="1233"/>
        <end position="1269"/>
    </location>
</feature>
<dbReference type="Proteomes" id="UP000694546">
    <property type="component" value="Chromosome 3"/>
</dbReference>
<dbReference type="InterPro" id="IPR003599">
    <property type="entry name" value="Ig_sub"/>
</dbReference>
<dbReference type="InterPro" id="IPR013783">
    <property type="entry name" value="Ig-like_fold"/>
</dbReference>
<keyword evidence="7" id="KW-1185">Reference proteome</keyword>
<feature type="domain" description="Fibronectin type-III" evidence="5">
    <location>
        <begin position="318"/>
        <end position="412"/>
    </location>
</feature>
<dbReference type="InterPro" id="IPR003598">
    <property type="entry name" value="Ig_sub2"/>
</dbReference>
<dbReference type="Ensembl" id="ENSGMOT00000043565.1">
    <property type="protein sequence ID" value="ENSGMOP00000027563.1"/>
    <property type="gene ID" value="ENSGMOG00000036481.1"/>
</dbReference>
<keyword evidence="1" id="KW-0677">Repeat</keyword>
<evidence type="ECO:0000313" key="6">
    <source>
        <dbReference type="Ensembl" id="ENSGMOP00000027563.1"/>
    </source>
</evidence>
<dbReference type="InterPro" id="IPR036179">
    <property type="entry name" value="Ig-like_dom_sf"/>
</dbReference>
<dbReference type="InterPro" id="IPR003961">
    <property type="entry name" value="FN3_dom"/>
</dbReference>
<name>A0A8C5ABS5_GADMO</name>
<dbReference type="SUPFAM" id="SSF49265">
    <property type="entry name" value="Fibronectin type III"/>
    <property type="match status" value="3"/>
</dbReference>
<sequence length="1307" mass="143361">MCPLFLPHYMLPFLSFRSTEEVEEYQRVSTHVGKGLAAIQEELHRMRMATKAQVDNLAIKREVPATPTLRKVDLYEEGNKLPDFLVALRPHTVWEKTPVKLYCTVHGHPRPVVSWFKDGVPVNPLNAPGKYKIESKYGVHGLIISRSAVSDTAEYSAVASNPFGTATSKATVTVKSESLSLSLSLYLSLYPALLLHPVPRLTQMHPSKLEVTLLERFSVSFGVEGGSISLACSMVVVPDLPNLPPLAHWYRDDHLMKAGPLAEMKVGGGLARLNLPRLAKDDEGLYTLRIYTKEGTTEHSAYLFVQDAVPSVAGAPGAPMSVKVFDINMDFALVSWKPPNTTNEAAVSGYFVDRLAGSDHWVQCNDTPVKVCKYPVTGLTLGQAVHFRVRAVNSAGISRPSRRSQKVTAADPAESERVPSTPGQVVATRNTKSSVFVQWEASKVPNSLLGYYIDARPAGSKLWQPCNHKPFRHTRFVVHGLVPGETYVFRVQAVNLFGLSAESQESSPIAVEPALATPSSPFGITLLSCNGSSMTLAWKSPKHCGGSHVNAYYVDRRNADKLQWKEVNVSAIKERVYTVEGLTEGNFYEFKVQAGNMAGVGVPSEASKPMKCEAWTMAEPGPAFDLSFSEVRSDSLVILWKAPVYTGASAVTGYLVEMAKKGSSDFTAVNQDAVSHRYLQVGGLEAGETYVFRVRSVNADGVGKASQVSEPILAKALPGNPRFLPSSLPAFLPFPTTLFISLFVSFHCIKSYPLLSRLTFTSPDKDDLGRYSVVVTDTDGVSASHTLTEDALNTMLELSHAIRNPIVPLKHGLNYEILEKGHVRFWLQATKLSAAASYRFIVNDKEVTSGEGQKISHDAKTGVIQMTVEHFTRANEGTYTVQIHDGKAKNQTSLVLVGDVFKAALTEAEFQRKEHLRKLGPHFSEYLYFTVAEDCTVLLACKVANVKKETKFTWYKEDEEIVLETAPNAMSGSVALPIPQFSRKDQGVYKATLSDDKGKDTSLFEVSGQVFDDIINAIAKIAGTSASELVLQCTPEGIRLQCYMTYYTEEMKTVWKHRDSKIASSEKMRIGGTAEMAWMQICDPSDKEKGQYTIEISDGVNVYARSFDLSGQEWMLRRLLMTQQNRGRVVGGLPDVVTIMEHKSLSLTCTVWGEPTPEVTWFKNEQEVASCEHTKVTFEGGKFASLVITQVTSDDSGKYSINVRNKYGGEFVEITVSVYRHGEPIPEPKLGQPKTAAPAASKTSTPTPSMKSPTPSMKSPTPSMKSPTPASTPVPKSPTPGPKSPTPTRSVKSPTPTSRFLKSPTPK</sequence>
<evidence type="ECO:0000259" key="4">
    <source>
        <dbReference type="PROSITE" id="PS50835"/>
    </source>
</evidence>
<evidence type="ECO:0000256" key="1">
    <source>
        <dbReference type="ARBA" id="ARBA00022737"/>
    </source>
</evidence>
<evidence type="ECO:0000256" key="2">
    <source>
        <dbReference type="ARBA" id="ARBA00023319"/>
    </source>
</evidence>
<feature type="domain" description="Ig-like" evidence="4">
    <location>
        <begin position="1134"/>
        <end position="1217"/>
    </location>
</feature>
<feature type="domain" description="Ig-like" evidence="4">
    <location>
        <begin position="82"/>
        <end position="173"/>
    </location>
</feature>
<feature type="domain" description="Fibronectin type-III" evidence="5">
    <location>
        <begin position="421"/>
        <end position="514"/>
    </location>
</feature>
<keyword evidence="2" id="KW-0393">Immunoglobulin domain</keyword>
<dbReference type="PANTHER" id="PTHR13817:SF22">
    <property type="entry name" value="MYOMESIN-2"/>
    <property type="match status" value="1"/>
</dbReference>
<evidence type="ECO:0000313" key="7">
    <source>
        <dbReference type="Proteomes" id="UP000694546"/>
    </source>
</evidence>
<dbReference type="GeneTree" id="ENSGT00940000157057"/>
<dbReference type="PANTHER" id="PTHR13817">
    <property type="entry name" value="TITIN"/>
    <property type="match status" value="1"/>
</dbReference>
<dbReference type="InterPro" id="IPR007110">
    <property type="entry name" value="Ig-like_dom"/>
</dbReference>
<evidence type="ECO:0000259" key="5">
    <source>
        <dbReference type="PROSITE" id="PS50853"/>
    </source>
</evidence>
<dbReference type="Pfam" id="PF07679">
    <property type="entry name" value="I-set"/>
    <property type="match status" value="2"/>
</dbReference>
<dbReference type="GO" id="GO:0031430">
    <property type="term" value="C:M band"/>
    <property type="evidence" value="ECO:0007669"/>
    <property type="project" value="TreeGrafter"/>
</dbReference>
<dbReference type="SMART" id="SM00408">
    <property type="entry name" value="IGc2"/>
    <property type="match status" value="4"/>
</dbReference>
<dbReference type="Gene3D" id="2.60.40.10">
    <property type="entry name" value="Immunoglobulins"/>
    <property type="match status" value="11"/>
</dbReference>